<dbReference type="PROSITE" id="PS50994">
    <property type="entry name" value="INTEGRASE"/>
    <property type="match status" value="1"/>
</dbReference>
<dbReference type="Pfam" id="PF13976">
    <property type="entry name" value="gag_pre-integrs"/>
    <property type="match status" value="1"/>
</dbReference>
<accession>A0ABQ4YW28</accession>
<dbReference type="SUPFAM" id="SSF53098">
    <property type="entry name" value="Ribonuclease H-like"/>
    <property type="match status" value="1"/>
</dbReference>
<dbReference type="InterPro" id="IPR039537">
    <property type="entry name" value="Retrotran_Ty1/copia-like"/>
</dbReference>
<evidence type="ECO:0000313" key="3">
    <source>
        <dbReference type="EMBL" id="GJS81175.1"/>
    </source>
</evidence>
<dbReference type="InterPro" id="IPR054722">
    <property type="entry name" value="PolX-like_BBD"/>
</dbReference>
<reference evidence="3" key="1">
    <citation type="journal article" date="2022" name="Int. J. Mol. Sci.">
        <title>Draft Genome of Tanacetum Coccineum: Genomic Comparison of Closely Related Tanacetum-Family Plants.</title>
        <authorList>
            <person name="Yamashiro T."/>
            <person name="Shiraishi A."/>
            <person name="Nakayama K."/>
            <person name="Satake H."/>
        </authorList>
    </citation>
    <scope>NUCLEOTIDE SEQUENCE</scope>
</reference>
<dbReference type="PANTHER" id="PTHR42648">
    <property type="entry name" value="TRANSPOSASE, PUTATIVE-RELATED"/>
    <property type="match status" value="1"/>
</dbReference>
<gene>
    <name evidence="3" type="ORF">Tco_0747716</name>
</gene>
<evidence type="ECO:0000313" key="4">
    <source>
        <dbReference type="Proteomes" id="UP001151760"/>
    </source>
</evidence>
<comment type="caution">
    <text evidence="3">The sequence shown here is derived from an EMBL/GenBank/DDBJ whole genome shotgun (WGS) entry which is preliminary data.</text>
</comment>
<sequence length="294" mass="33567">MLVVWESGLRTIPKTKVDAIAWWIDFGATTHVCKDRCWFRTHEPVEDGSVLYMGDDHFTPVHGKESVCGYNQVYESDKYILSKSGVFVGFGYYNNGMFMLNLNKVPDDLDSDYTSSSAVVNSSLWHARLEHMHYKRMLEMSKDDLIPAIDENHDKYRGSEYYNPVFFQSLGIIHETTTPYTPQQNGVAERKNKALKEMVNSMLSYSGLSEGFWGEAMAVIRLPDTKRKTLGEKGIDCIFVGYAEHSKAYRFYVIEPNDSVSINSIIESIDAIFDENRFSSIPRPKDIIPNSDES</sequence>
<evidence type="ECO:0000256" key="1">
    <source>
        <dbReference type="ARBA" id="ARBA00022670"/>
    </source>
</evidence>
<dbReference type="Proteomes" id="UP001151760">
    <property type="component" value="Unassembled WGS sequence"/>
</dbReference>
<dbReference type="Pfam" id="PF25597">
    <property type="entry name" value="SH3_retrovirus"/>
    <property type="match status" value="1"/>
</dbReference>
<dbReference type="Pfam" id="PF22936">
    <property type="entry name" value="Pol_BBD"/>
    <property type="match status" value="1"/>
</dbReference>
<proteinExistence type="predicted"/>
<dbReference type="EMBL" id="BQNB010010728">
    <property type="protein sequence ID" value="GJS81175.1"/>
    <property type="molecule type" value="Genomic_DNA"/>
</dbReference>
<name>A0ABQ4YW28_9ASTR</name>
<evidence type="ECO:0000259" key="2">
    <source>
        <dbReference type="PROSITE" id="PS50994"/>
    </source>
</evidence>
<reference evidence="3" key="2">
    <citation type="submission" date="2022-01" db="EMBL/GenBank/DDBJ databases">
        <authorList>
            <person name="Yamashiro T."/>
            <person name="Shiraishi A."/>
            <person name="Satake H."/>
            <person name="Nakayama K."/>
        </authorList>
    </citation>
    <scope>NUCLEOTIDE SEQUENCE</scope>
</reference>
<feature type="domain" description="Integrase catalytic" evidence="2">
    <location>
        <begin position="56"/>
        <end position="245"/>
    </location>
</feature>
<keyword evidence="1" id="KW-0378">Hydrolase</keyword>
<dbReference type="InterPro" id="IPR057670">
    <property type="entry name" value="SH3_retrovirus"/>
</dbReference>
<dbReference type="Gene3D" id="3.30.420.10">
    <property type="entry name" value="Ribonuclease H-like superfamily/Ribonuclease H"/>
    <property type="match status" value="1"/>
</dbReference>
<dbReference type="InterPro" id="IPR012337">
    <property type="entry name" value="RNaseH-like_sf"/>
</dbReference>
<dbReference type="InterPro" id="IPR025724">
    <property type="entry name" value="GAG-pre-integrase_dom"/>
</dbReference>
<organism evidence="3 4">
    <name type="scientific">Tanacetum coccineum</name>
    <dbReference type="NCBI Taxonomy" id="301880"/>
    <lineage>
        <taxon>Eukaryota</taxon>
        <taxon>Viridiplantae</taxon>
        <taxon>Streptophyta</taxon>
        <taxon>Embryophyta</taxon>
        <taxon>Tracheophyta</taxon>
        <taxon>Spermatophyta</taxon>
        <taxon>Magnoliopsida</taxon>
        <taxon>eudicotyledons</taxon>
        <taxon>Gunneridae</taxon>
        <taxon>Pentapetalae</taxon>
        <taxon>asterids</taxon>
        <taxon>campanulids</taxon>
        <taxon>Asterales</taxon>
        <taxon>Asteraceae</taxon>
        <taxon>Asteroideae</taxon>
        <taxon>Anthemideae</taxon>
        <taxon>Anthemidinae</taxon>
        <taxon>Tanacetum</taxon>
    </lineage>
</organism>
<keyword evidence="1" id="KW-0645">Protease</keyword>
<dbReference type="PANTHER" id="PTHR42648:SF30">
    <property type="entry name" value="RIBONUCLEASE H-LIKE DOMAIN, GAG-PRE-INTEGRASE DOMAIN PROTEIN-RELATED"/>
    <property type="match status" value="1"/>
</dbReference>
<dbReference type="InterPro" id="IPR036397">
    <property type="entry name" value="RNaseH_sf"/>
</dbReference>
<keyword evidence="4" id="KW-1185">Reference proteome</keyword>
<protein>
    <submittedName>
        <fullName evidence="3">Zinc finger, CCHC-type containing protein</fullName>
    </submittedName>
</protein>
<dbReference type="InterPro" id="IPR001584">
    <property type="entry name" value="Integrase_cat-core"/>
</dbReference>